<protein>
    <submittedName>
        <fullName evidence="2">(clone S21) gene from CpG-enriched DNA</fullName>
    </submittedName>
</protein>
<feature type="non-terminal residue" evidence="2">
    <location>
        <position position="1"/>
    </location>
</feature>
<organism evidence="2">
    <name type="scientific">Homo sapiens</name>
    <name type="common">Human</name>
    <dbReference type="NCBI Taxonomy" id="9606"/>
    <lineage>
        <taxon>Eukaryota</taxon>
        <taxon>Metazoa</taxon>
        <taxon>Chordata</taxon>
        <taxon>Craniata</taxon>
        <taxon>Vertebrata</taxon>
        <taxon>Euteleostomi</taxon>
        <taxon>Mammalia</taxon>
        <taxon>Eutheria</taxon>
        <taxon>Euarchontoglires</taxon>
        <taxon>Primates</taxon>
        <taxon>Haplorrhini</taxon>
        <taxon>Catarrhini</taxon>
        <taxon>Hominidae</taxon>
        <taxon>Homo</taxon>
    </lineage>
</organism>
<evidence type="ECO:0000256" key="1">
    <source>
        <dbReference type="SAM" id="MobiDB-lite"/>
    </source>
</evidence>
<feature type="region of interest" description="Disordered" evidence="1">
    <location>
        <begin position="1"/>
        <end position="70"/>
    </location>
</feature>
<evidence type="ECO:0000313" key="2">
    <source>
        <dbReference type="EMBL" id="AAA74372.1"/>
    </source>
</evidence>
<dbReference type="EMBL" id="L34000">
    <property type="protein sequence ID" value="AAA74372.1"/>
    <property type="molecule type" value="Genomic_DNA"/>
</dbReference>
<name>Q14074_HUMAN</name>
<proteinExistence type="predicted"/>
<reference evidence="2" key="1">
    <citation type="journal article" date="1994" name="Hum. Mol. Genet.">
        <title>Selection of cDNAs using chromosome-specific genomic clones: application to human chromosome 13.</title>
        <authorList>
            <person name="Bonaldo M.F."/>
            <person name="Yu M.T."/>
            <person name="Jelenc P."/>
            <person name="Brown S."/>
            <person name="Su L."/>
            <person name="Lawton L."/>
            <person name="Deaven L."/>
            <person name="Efstratiadis A."/>
            <person name="Warburton D."/>
            <person name="Soares M.B."/>
        </authorList>
    </citation>
    <scope>NUCLEOTIDE SEQUENCE</scope>
</reference>
<feature type="non-terminal residue" evidence="2">
    <location>
        <position position="70"/>
    </location>
</feature>
<accession>Q14074</accession>
<sequence>KGTARKGRLAPGRPQGRDCGVQRVCPSRSAGSSEGGTGAPWHERRSSRPRPAPLALSSRRLHPLAGVPSS</sequence>
<dbReference type="AlphaFoldDB" id="Q14074"/>